<dbReference type="OrthoDB" id="2435408at2759"/>
<organism evidence="1 2">
    <name type="scientific">Rhizophagus irregularis</name>
    <dbReference type="NCBI Taxonomy" id="588596"/>
    <lineage>
        <taxon>Eukaryota</taxon>
        <taxon>Fungi</taxon>
        <taxon>Fungi incertae sedis</taxon>
        <taxon>Mucoromycota</taxon>
        <taxon>Glomeromycotina</taxon>
        <taxon>Glomeromycetes</taxon>
        <taxon>Glomerales</taxon>
        <taxon>Glomeraceae</taxon>
        <taxon>Rhizophagus</taxon>
    </lineage>
</organism>
<dbReference type="AlphaFoldDB" id="A0A2I1G5M4"/>
<name>A0A2I1G5M4_9GLOM</name>
<dbReference type="SUPFAM" id="SSF100934">
    <property type="entry name" value="Heat shock protein 70kD (HSP70), C-terminal subdomain"/>
    <property type="match status" value="1"/>
</dbReference>
<evidence type="ECO:0000313" key="2">
    <source>
        <dbReference type="Proteomes" id="UP000234323"/>
    </source>
</evidence>
<sequence length="73" mass="8852">MQIRNGFKKYAHNLHNIVRYLDNMKDKLENTIEKPITWLNNNEEAEKDKYDNRKKLLEEIVNPIAMWLYAICD</sequence>
<dbReference type="EMBL" id="LLXI01000170">
    <property type="protein sequence ID" value="PKY41861.1"/>
    <property type="molecule type" value="Genomic_DNA"/>
</dbReference>
<protein>
    <submittedName>
        <fullName evidence="1">Uncharacterized protein</fullName>
    </submittedName>
</protein>
<gene>
    <name evidence="1" type="ORF">RhiirA4_455546</name>
</gene>
<dbReference type="VEuPathDB" id="FungiDB:RhiirA1_451195"/>
<proteinExistence type="predicted"/>
<dbReference type="Gene3D" id="1.20.1270.10">
    <property type="match status" value="1"/>
</dbReference>
<evidence type="ECO:0000313" key="1">
    <source>
        <dbReference type="EMBL" id="PKY41861.1"/>
    </source>
</evidence>
<dbReference type="VEuPathDB" id="FungiDB:FUN_011925"/>
<dbReference type="InterPro" id="IPR029048">
    <property type="entry name" value="HSP70_C_sf"/>
</dbReference>
<dbReference type="Proteomes" id="UP000234323">
    <property type="component" value="Unassembled WGS sequence"/>
</dbReference>
<accession>A0A2I1G5M4</accession>
<keyword evidence="2" id="KW-1185">Reference proteome</keyword>
<reference evidence="1 2" key="1">
    <citation type="submission" date="2015-10" db="EMBL/GenBank/DDBJ databases">
        <title>Genome analyses suggest a sexual origin of heterokaryosis in a supposedly ancient asexual fungus.</title>
        <authorList>
            <person name="Ropars J."/>
            <person name="Sedzielewska K."/>
            <person name="Noel J."/>
            <person name="Charron P."/>
            <person name="Farinelli L."/>
            <person name="Marton T."/>
            <person name="Kruger M."/>
            <person name="Pelin A."/>
            <person name="Brachmann A."/>
            <person name="Corradi N."/>
        </authorList>
    </citation>
    <scope>NUCLEOTIDE SEQUENCE [LARGE SCALE GENOMIC DNA]</scope>
    <source>
        <strain evidence="1 2">A4</strain>
    </source>
</reference>
<comment type="caution">
    <text evidence="1">The sequence shown here is derived from an EMBL/GenBank/DDBJ whole genome shotgun (WGS) entry which is preliminary data.</text>
</comment>